<proteinExistence type="predicted"/>
<dbReference type="AlphaFoldDB" id="A0A1W7ACH0"/>
<gene>
    <name evidence="1" type="ORF">MCCS_16710</name>
</gene>
<evidence type="ECO:0000313" key="2">
    <source>
        <dbReference type="Proteomes" id="UP000194154"/>
    </source>
</evidence>
<dbReference type="Proteomes" id="UP000194154">
    <property type="component" value="Chromosome"/>
</dbReference>
<reference evidence="1 2" key="1">
    <citation type="journal article" date="2017" name="Int. J. Syst. Evol. Microbiol.">
        <title>Macrococcus canis sp. nov., a skin bacterium associated with infections in dogs.</title>
        <authorList>
            <person name="Gobeli Brawand S."/>
            <person name="Cotting K."/>
            <person name="Gomez-Sanz E."/>
            <person name="Collaud A."/>
            <person name="Thomann A."/>
            <person name="Brodard I."/>
            <person name="Rodriguez-Campos S."/>
            <person name="Strauss C."/>
            <person name="Perreten V."/>
        </authorList>
    </citation>
    <scope>NUCLEOTIDE SEQUENCE [LARGE SCALE GENOMIC DNA]</scope>
    <source>
        <strain evidence="1 2">KM45013</strain>
    </source>
</reference>
<dbReference type="KEGG" id="mcak:MCCS_16710"/>
<dbReference type="EMBL" id="CP021059">
    <property type="protein sequence ID" value="ARQ07308.1"/>
    <property type="molecule type" value="Genomic_DNA"/>
</dbReference>
<evidence type="ECO:0000313" key="1">
    <source>
        <dbReference type="EMBL" id="ARQ07308.1"/>
    </source>
</evidence>
<dbReference type="GeneID" id="35295777"/>
<name>A0A1W7ACH0_9STAP</name>
<sequence length="87" mass="10332">MTNIYKVTFEIIKGVFFFHPFCIVEAQDIDHAKERAMQVMNSHPDNVKIKKEIVDVQEVDIDEHPNYITIDEVMPYQPEYETKENDE</sequence>
<organism evidence="1 2">
    <name type="scientific">Macrococcoides canis</name>
    <dbReference type="NCBI Taxonomy" id="1855823"/>
    <lineage>
        <taxon>Bacteria</taxon>
        <taxon>Bacillati</taxon>
        <taxon>Bacillota</taxon>
        <taxon>Bacilli</taxon>
        <taxon>Bacillales</taxon>
        <taxon>Staphylococcaceae</taxon>
        <taxon>Macrococcoides</taxon>
    </lineage>
</organism>
<dbReference type="RefSeq" id="WP_193432086.1">
    <property type="nucleotide sequence ID" value="NZ_CBCRZA010000015.1"/>
</dbReference>
<keyword evidence="2" id="KW-1185">Reference proteome</keyword>
<dbReference type="STRING" id="1855823.MCCS_16710"/>
<protein>
    <submittedName>
        <fullName evidence="1">Uncharacterized protein</fullName>
    </submittedName>
</protein>
<accession>A0A1W7ACH0</accession>